<keyword evidence="8" id="KW-1133">Transmembrane helix</keyword>
<accession>A0AA40CFG8</accession>
<feature type="compositionally biased region" description="Basic and acidic residues" evidence="12">
    <location>
        <begin position="271"/>
        <end position="291"/>
    </location>
</feature>
<feature type="region of interest" description="Disordered" evidence="12">
    <location>
        <begin position="234"/>
        <end position="313"/>
    </location>
</feature>
<evidence type="ECO:0000256" key="7">
    <source>
        <dbReference type="ARBA" id="ARBA00022927"/>
    </source>
</evidence>
<feature type="compositionally biased region" description="Low complexity" evidence="12">
    <location>
        <begin position="12"/>
        <end position="51"/>
    </location>
</feature>
<dbReference type="EMBL" id="JAULSR010000001">
    <property type="protein sequence ID" value="KAK0636562.1"/>
    <property type="molecule type" value="Genomic_DNA"/>
</dbReference>
<sequence length="493" mass="54574">MAASHPKHHGRPNTTATTPGGPDGGSSSTITGCQGLQAPSPSKPSSAHAGSPRPPSQAPLAQLDHLLDPHNHHHGRHCLRPPGEDAGHGPLGPHSRAPIQGAPRRKRPRPATQADHLPLEPPGDGLRVAQDHYTEYVKPILAASGLDWEFVQGRREGDVRAVVAERVRKARRTSETSEDDAANPDREPTKDEFIEQYRKAQGIQEYDGVRGDVVIGRHTWKEYIRGLHEGWLGPLTAPPEPTTASSASESLPAVDAQLSPEDGSAPQDTPAEDKPAVAAEGEKNPEEETPKPKRPLQPKPYNTPADYPSSSLPPTIPAELGPVAPICEPHILGFLNTPLRLYRFFNRRALADDIGREVAAVCLCTYREFRQSPYPELDSSDRLEYEQVRELAGEEKDWLKSVWKEDKPPKEGDEPSETTEKVWSKPIVLDPRIATHMRRFEILPEDEARARQIVVPEEEVEGWTKGKLRQVWRWGRGQFVKKPLVPSEDKDVD</sequence>
<evidence type="ECO:0000256" key="1">
    <source>
        <dbReference type="ARBA" id="ARBA00004434"/>
    </source>
</evidence>
<name>A0AA40CFG8_9PEZI</name>
<evidence type="ECO:0000256" key="11">
    <source>
        <dbReference type="ARBA" id="ARBA00023136"/>
    </source>
</evidence>
<evidence type="ECO:0000256" key="12">
    <source>
        <dbReference type="SAM" id="MobiDB-lite"/>
    </source>
</evidence>
<evidence type="ECO:0000256" key="9">
    <source>
        <dbReference type="ARBA" id="ARBA00023010"/>
    </source>
</evidence>
<keyword evidence="7" id="KW-0653">Protein transport</keyword>
<dbReference type="AlphaFoldDB" id="A0AA40CFG8"/>
<keyword evidence="4" id="KW-0813">Transport</keyword>
<gene>
    <name evidence="13" type="ORF">B0T17DRAFT_519388</name>
</gene>
<comment type="caution">
    <text evidence="13">The sequence shown here is derived from an EMBL/GenBank/DDBJ whole genome shotgun (WGS) entry which is preliminary data.</text>
</comment>
<protein>
    <recommendedName>
        <fullName evidence="3">Mitochondrial import inner membrane translocase subunit TIM54</fullName>
    </recommendedName>
</protein>
<reference evidence="13" key="1">
    <citation type="submission" date="2023-06" db="EMBL/GenBank/DDBJ databases">
        <title>Genome-scale phylogeny and comparative genomics of the fungal order Sordariales.</title>
        <authorList>
            <consortium name="Lawrence Berkeley National Laboratory"/>
            <person name="Hensen N."/>
            <person name="Bonometti L."/>
            <person name="Westerberg I."/>
            <person name="Brannstrom I.O."/>
            <person name="Guillou S."/>
            <person name="Cros-Aarteil S."/>
            <person name="Calhoun S."/>
            <person name="Haridas S."/>
            <person name="Kuo A."/>
            <person name="Mondo S."/>
            <person name="Pangilinan J."/>
            <person name="Riley R."/>
            <person name="LaButti K."/>
            <person name="Andreopoulos B."/>
            <person name="Lipzen A."/>
            <person name="Chen C."/>
            <person name="Yanf M."/>
            <person name="Daum C."/>
            <person name="Ng V."/>
            <person name="Clum A."/>
            <person name="Steindorff A."/>
            <person name="Ohm R."/>
            <person name="Martin F."/>
            <person name="Silar P."/>
            <person name="Natvig D."/>
            <person name="Lalanne C."/>
            <person name="Gautier V."/>
            <person name="Ament-velasquez S.L."/>
            <person name="Kruys A."/>
            <person name="Hutchinson M.I."/>
            <person name="Powell A.J."/>
            <person name="Barry K."/>
            <person name="Miller A.N."/>
            <person name="Grigoriev I.V."/>
            <person name="Debuchy R."/>
            <person name="Gladieux P."/>
            <person name="Thoren M.H."/>
            <person name="Johannesson H."/>
        </authorList>
    </citation>
    <scope>NUCLEOTIDE SEQUENCE</scope>
    <source>
        <strain evidence="13">SMH3391-2</strain>
    </source>
</reference>
<evidence type="ECO:0000256" key="4">
    <source>
        <dbReference type="ARBA" id="ARBA00022448"/>
    </source>
</evidence>
<evidence type="ECO:0000256" key="10">
    <source>
        <dbReference type="ARBA" id="ARBA00023128"/>
    </source>
</evidence>
<evidence type="ECO:0000313" key="14">
    <source>
        <dbReference type="Proteomes" id="UP001174934"/>
    </source>
</evidence>
<feature type="region of interest" description="Disordered" evidence="12">
    <location>
        <begin position="402"/>
        <end position="421"/>
    </location>
</feature>
<keyword evidence="10" id="KW-0496">Mitochondrion</keyword>
<dbReference type="Pfam" id="PF11711">
    <property type="entry name" value="Tim54"/>
    <property type="match status" value="1"/>
</dbReference>
<dbReference type="Proteomes" id="UP001174934">
    <property type="component" value="Unassembled WGS sequence"/>
</dbReference>
<evidence type="ECO:0000256" key="6">
    <source>
        <dbReference type="ARBA" id="ARBA00022792"/>
    </source>
</evidence>
<dbReference type="GO" id="GO:0015031">
    <property type="term" value="P:protein transport"/>
    <property type="evidence" value="ECO:0007669"/>
    <property type="project" value="UniProtKB-KW"/>
</dbReference>
<evidence type="ECO:0000256" key="3">
    <source>
        <dbReference type="ARBA" id="ARBA00020796"/>
    </source>
</evidence>
<keyword evidence="11" id="KW-0472">Membrane</keyword>
<comment type="similarity">
    <text evidence="2">Belongs to the TIM54 family.</text>
</comment>
<feature type="region of interest" description="Disordered" evidence="12">
    <location>
        <begin position="169"/>
        <end position="190"/>
    </location>
</feature>
<dbReference type="GO" id="GO:0005743">
    <property type="term" value="C:mitochondrial inner membrane"/>
    <property type="evidence" value="ECO:0007669"/>
    <property type="project" value="UniProtKB-SubCell"/>
</dbReference>
<evidence type="ECO:0000256" key="5">
    <source>
        <dbReference type="ARBA" id="ARBA00022692"/>
    </source>
</evidence>
<dbReference type="InterPro" id="IPR021056">
    <property type="entry name" value="Mt_import_IM_translocase_Tim54"/>
</dbReference>
<evidence type="ECO:0000313" key="13">
    <source>
        <dbReference type="EMBL" id="KAK0636562.1"/>
    </source>
</evidence>
<keyword evidence="5" id="KW-0812">Transmembrane</keyword>
<keyword evidence="14" id="KW-1185">Reference proteome</keyword>
<evidence type="ECO:0000256" key="8">
    <source>
        <dbReference type="ARBA" id="ARBA00022989"/>
    </source>
</evidence>
<keyword evidence="9" id="KW-0811">Translocation</keyword>
<organism evidence="13 14">
    <name type="scientific">Bombardia bombarda</name>
    <dbReference type="NCBI Taxonomy" id="252184"/>
    <lineage>
        <taxon>Eukaryota</taxon>
        <taxon>Fungi</taxon>
        <taxon>Dikarya</taxon>
        <taxon>Ascomycota</taxon>
        <taxon>Pezizomycotina</taxon>
        <taxon>Sordariomycetes</taxon>
        <taxon>Sordariomycetidae</taxon>
        <taxon>Sordariales</taxon>
        <taxon>Lasiosphaeriaceae</taxon>
        <taxon>Bombardia</taxon>
    </lineage>
</organism>
<feature type="region of interest" description="Disordered" evidence="12">
    <location>
        <begin position="1"/>
        <end position="126"/>
    </location>
</feature>
<comment type="subcellular location">
    <subcellularLocation>
        <location evidence="1">Mitochondrion inner membrane</location>
        <topology evidence="1">Single-pass membrane protein</topology>
    </subcellularLocation>
</comment>
<evidence type="ECO:0000256" key="2">
    <source>
        <dbReference type="ARBA" id="ARBA00006355"/>
    </source>
</evidence>
<proteinExistence type="inferred from homology"/>
<keyword evidence="6" id="KW-0999">Mitochondrion inner membrane</keyword>
<feature type="compositionally biased region" description="Basic residues" evidence="12">
    <location>
        <begin position="1"/>
        <end position="11"/>
    </location>
</feature>